<reference evidence="4" key="5">
    <citation type="submission" date="2003-01" db="EMBL/GenBank/DDBJ databases">
        <authorList>
            <person name="Saugar I."/>
        </authorList>
    </citation>
    <scope>NUCLEOTIDE SEQUENCE</scope>
    <source>
        <strain evidence="4">NRRL3817</strain>
    </source>
</reference>
<dbReference type="InterPro" id="IPR043129">
    <property type="entry name" value="ATPase_NBD"/>
</dbReference>
<accession>Q83W23</accession>
<dbReference type="Gene3D" id="3.30.420.40">
    <property type="match status" value="1"/>
</dbReference>
<reference evidence="4" key="2">
    <citation type="journal article" date="1997" name="Eur. J. Biochem.">
        <title>The aminonucleoside antibiotic A201A is inactivated by a phosphotransferase activity from Streptomyces capreolus NRRL 3817, the producing organism. Isolation and molecular characterization of the relevant encoding gene and its DNA flanking regions.</title>
        <authorList>
            <person name="Barrasa M.I."/>
            <person name="Tercero J.A."/>
            <person name="Jimenez A."/>
        </authorList>
    </citation>
    <scope>NUCLEOTIDE SEQUENCE</scope>
    <source>
        <strain evidence="4">NRRL3817</strain>
    </source>
</reference>
<dbReference type="GO" id="GO:0004340">
    <property type="term" value="F:glucokinase activity"/>
    <property type="evidence" value="ECO:0007669"/>
    <property type="project" value="InterPro"/>
</dbReference>
<dbReference type="InterPro" id="IPR003836">
    <property type="entry name" value="Glucokinase"/>
</dbReference>
<evidence type="ECO:0000256" key="1">
    <source>
        <dbReference type="ARBA" id="ARBA00022679"/>
    </source>
</evidence>
<evidence type="ECO:0000256" key="2">
    <source>
        <dbReference type="ARBA" id="ARBA00022777"/>
    </source>
</evidence>
<organism evidence="4">
    <name type="scientific">Saccharothrix mutabilis subsp. capreolus</name>
    <name type="common">Streptomyces capreolus</name>
    <dbReference type="NCBI Taxonomy" id="66854"/>
    <lineage>
        <taxon>Bacteria</taxon>
        <taxon>Bacillati</taxon>
        <taxon>Actinomycetota</taxon>
        <taxon>Actinomycetes</taxon>
        <taxon>Pseudonocardiales</taxon>
        <taxon>Pseudonocardiaceae</taxon>
        <taxon>Saccharothrix</taxon>
    </lineage>
</organism>
<protein>
    <submittedName>
        <fullName evidence="4">Ata15 protein</fullName>
    </submittedName>
</protein>
<reference evidence="4" key="1">
    <citation type="journal article" date="1995" name="Eur. J. Biochem.">
        <title>The ard1 gene from Streptomyces capreolus encodes a polypeptide of the ABC-transporters superfamily which confers resistance to the aminonucleoside antibiotic A201A.</title>
        <authorList>
            <person name="Barrasa M.I."/>
            <person name="Tercero J.A."/>
            <person name="Lacalle R.A."/>
            <person name="Jimenez A."/>
        </authorList>
    </citation>
    <scope>NUCLEOTIDE SEQUENCE</scope>
    <source>
        <strain evidence="4">NRRL3817</strain>
    </source>
</reference>
<name>Q83W23_STRMP</name>
<gene>
    <name evidence="4" type="primary">ata15</name>
</gene>
<dbReference type="SUPFAM" id="SSF53067">
    <property type="entry name" value="Actin-like ATPase domain"/>
    <property type="match status" value="1"/>
</dbReference>
<reference evidence="4" key="4">
    <citation type="submission" date="2002-03" db="EMBL/GenBank/DDBJ databases">
        <title>Cloning and heterologous expression of the antibiotic A201A biosynthetic gene cluster.</title>
        <authorList>
            <person name="Sanz E."/>
            <person name="Saugar I."/>
            <person name="Jimenez A."/>
        </authorList>
    </citation>
    <scope>NUCLEOTIDE SEQUENCE</scope>
    <source>
        <strain evidence="4">NRRL3817</strain>
    </source>
</reference>
<dbReference type="GO" id="GO:0006096">
    <property type="term" value="P:glycolytic process"/>
    <property type="evidence" value="ECO:0007669"/>
    <property type="project" value="InterPro"/>
</dbReference>
<reference evidence="4" key="3">
    <citation type="journal article" date="2002" name="Eur. J. Biochem.">
        <title>Identification of a set of genes involved in the biosynthesis of the aminonucleoside moiety of antibiotic A201A from Streptomyces capreolus.</title>
        <authorList>
            <person name="Saugar I."/>
            <person name="Sanz E."/>
            <person name="Rubio M.A."/>
            <person name="Espinosa J.C."/>
            <person name="Jimenez A."/>
        </authorList>
    </citation>
    <scope>NUCLEOTIDE SEQUENCE</scope>
    <source>
        <strain evidence="4">NRRL3817</strain>
    </source>
</reference>
<evidence type="ECO:0000313" key="4">
    <source>
        <dbReference type="EMBL" id="CAD62188.1"/>
    </source>
</evidence>
<dbReference type="GO" id="GO:0005536">
    <property type="term" value="F:D-glucose binding"/>
    <property type="evidence" value="ECO:0007669"/>
    <property type="project" value="InterPro"/>
</dbReference>
<dbReference type="GO" id="GO:0005524">
    <property type="term" value="F:ATP binding"/>
    <property type="evidence" value="ECO:0007669"/>
    <property type="project" value="InterPro"/>
</dbReference>
<proteinExistence type="inferred from homology"/>
<keyword evidence="2" id="KW-0418">Kinase</keyword>
<dbReference type="Pfam" id="PF02685">
    <property type="entry name" value="Glucokinase"/>
    <property type="match status" value="1"/>
</dbReference>
<dbReference type="AlphaFoldDB" id="Q83W23"/>
<comment type="similarity">
    <text evidence="3">Belongs to the bacterial glucokinase family.</text>
</comment>
<sequence>MTRLRVDTAADPLERLRAAGMVTLRHSHSGPGPYTPLTGLVSTGPGRPEVGDPGAACLGIDLGATMTRFQLGTAAEGTAIPLVKVRYLTAGTPRAFLDQVSEVVSLARLVGLGAPAAVRVGAAGPVYGGGAPTAVEVTNHPGWVLTDCLARLRERTGCADVHVVNDMAVGLDGPSAASWERDAEPLRSPGGGHGLATGRRLKCQVGTGLNIAMVAADGGVHAFEYGHQPFPALTEQDHALVRALSVLHRRRVVTFEDFLGGRGFGPLLLGYAALTAEPARRSLPPGVRELLDTVSAHAGGDGPGTAATVPEEEIVRAVGEMDARTRELAAWFTGPGPEPSVRDRFARFGLWVLADFLRAGGRPAFAPVLADHGRRLASFVLSAAQVTVCDEVYLGGRLVLDPLVRRGFLDAWDGLAEQFAHGHRLVDRVAVRVFPEPDYELMLLREAAAAVEGARA</sequence>
<evidence type="ECO:0000256" key="3">
    <source>
        <dbReference type="RuleBase" id="RU004046"/>
    </source>
</evidence>
<dbReference type="EMBL" id="X84374">
    <property type="protein sequence ID" value="CAD62188.1"/>
    <property type="molecule type" value="Genomic_DNA"/>
</dbReference>
<keyword evidence="1" id="KW-0808">Transferase</keyword>